<evidence type="ECO:0000313" key="2">
    <source>
        <dbReference type="EMBL" id="TWP34967.1"/>
    </source>
</evidence>
<evidence type="ECO:0000313" key="3">
    <source>
        <dbReference type="Proteomes" id="UP000320244"/>
    </source>
</evidence>
<dbReference type="EMBL" id="VCQV01000023">
    <property type="protein sequence ID" value="TWP34967.1"/>
    <property type="molecule type" value="Genomic_DNA"/>
</dbReference>
<reference evidence="2 3" key="2">
    <citation type="submission" date="2019-08" db="EMBL/GenBank/DDBJ databases">
        <title>Jejuicoccus antrihumi gen. nov., sp. nov., a new member of the family Dermacoccaceae isolated from a cave.</title>
        <authorList>
            <person name="Schumann P."/>
            <person name="Kim I.S."/>
        </authorList>
    </citation>
    <scope>NUCLEOTIDE SEQUENCE [LARGE SCALE GENOMIC DNA]</scope>
    <source>
        <strain evidence="2 3">C5-26</strain>
    </source>
</reference>
<dbReference type="Proteomes" id="UP000320244">
    <property type="component" value="Unassembled WGS sequence"/>
</dbReference>
<proteinExistence type="predicted"/>
<comment type="caution">
    <text evidence="2">The sequence shown here is derived from an EMBL/GenBank/DDBJ whole genome shotgun (WGS) entry which is preliminary data.</text>
</comment>
<dbReference type="RefSeq" id="WP_146318096.1">
    <property type="nucleotide sequence ID" value="NZ_VCQV01000023.1"/>
</dbReference>
<evidence type="ECO:0000256" key="1">
    <source>
        <dbReference type="SAM" id="MobiDB-lite"/>
    </source>
</evidence>
<protein>
    <submittedName>
        <fullName evidence="2">Uncharacterized protein</fullName>
    </submittedName>
</protein>
<organism evidence="2 3">
    <name type="scientific">Leekyejoonella antrihumi</name>
    <dbReference type="NCBI Taxonomy" id="1660198"/>
    <lineage>
        <taxon>Bacteria</taxon>
        <taxon>Bacillati</taxon>
        <taxon>Actinomycetota</taxon>
        <taxon>Actinomycetes</taxon>
        <taxon>Micrococcales</taxon>
        <taxon>Dermacoccaceae</taxon>
        <taxon>Leekyejoonella</taxon>
    </lineage>
</organism>
<name>A0A563DXL5_9MICO</name>
<keyword evidence="3" id="KW-1185">Reference proteome</keyword>
<feature type="region of interest" description="Disordered" evidence="1">
    <location>
        <begin position="1"/>
        <end position="34"/>
    </location>
</feature>
<sequence>MSDASGRSGNAHEERAASPLGDVQRASSRVRRGHSLALQEAAGNLLEKAYQRLQDHDDERAEEYVRRAAAIPWDEQEGSHPAVMDVHLVLFDEVAEAMQDSTQQDLRWLLAAREAIDHLDERPALELARALASLDQDYPVSRLEHRVLREIVGSRATADYDLTYGLTAASSTDEVVATIEPMLHALVAYSHAFHHAD</sequence>
<accession>A0A563DXL5</accession>
<dbReference type="AlphaFoldDB" id="A0A563DXL5"/>
<gene>
    <name evidence="2" type="ORF">FGL98_15610</name>
</gene>
<reference evidence="2 3" key="1">
    <citation type="submission" date="2019-05" db="EMBL/GenBank/DDBJ databases">
        <authorList>
            <person name="Lee S.D."/>
        </authorList>
    </citation>
    <scope>NUCLEOTIDE SEQUENCE [LARGE SCALE GENOMIC DNA]</scope>
    <source>
        <strain evidence="2 3">C5-26</strain>
    </source>
</reference>